<dbReference type="EMBL" id="PDEQ01000001">
    <property type="protein sequence ID" value="PEN14992.1"/>
    <property type="molecule type" value="Genomic_DNA"/>
</dbReference>
<dbReference type="Proteomes" id="UP000220102">
    <property type="component" value="Unassembled WGS sequence"/>
</dbReference>
<name>A0A2A8D1Z3_9BACT</name>
<dbReference type="OrthoDB" id="1493504at2"/>
<evidence type="ECO:0000313" key="1">
    <source>
        <dbReference type="EMBL" id="PEN14992.1"/>
    </source>
</evidence>
<dbReference type="AlphaFoldDB" id="A0A2A8D1Z3"/>
<gene>
    <name evidence="1" type="ORF">CRI94_01490</name>
</gene>
<evidence type="ECO:0008006" key="3">
    <source>
        <dbReference type="Google" id="ProtNLM"/>
    </source>
</evidence>
<accession>A0A2A8D1Z3</accession>
<protein>
    <recommendedName>
        <fullName evidence="3">Tetratricopeptide repeat protein</fullName>
    </recommendedName>
</protein>
<organism evidence="1 2">
    <name type="scientific">Longibacter salinarum</name>
    <dbReference type="NCBI Taxonomy" id="1850348"/>
    <lineage>
        <taxon>Bacteria</taxon>
        <taxon>Pseudomonadati</taxon>
        <taxon>Rhodothermota</taxon>
        <taxon>Rhodothermia</taxon>
        <taxon>Rhodothermales</taxon>
        <taxon>Salisaetaceae</taxon>
        <taxon>Longibacter</taxon>
    </lineage>
</organism>
<evidence type="ECO:0000313" key="2">
    <source>
        <dbReference type="Proteomes" id="UP000220102"/>
    </source>
</evidence>
<comment type="caution">
    <text evidence="1">The sequence shown here is derived from an EMBL/GenBank/DDBJ whole genome shotgun (WGS) entry which is preliminary data.</text>
</comment>
<proteinExistence type="predicted"/>
<keyword evidence="2" id="KW-1185">Reference proteome</keyword>
<sequence length="207" mass="23358">MIATLLLTLSLTFADSTQAHYAQQNADALRHMLAESDTRAESLMARYRLYPLTEDTDVIDDIPEELGPDASARELALLSGLWAYRAGETNFFMAMRYGRRSMSRLEEAEERDPDEPFVLLVKGQSLMFRPEIAGKDVAAAVDVFRALIESLDHHPDCGISRIEARSWLWLAMKENGQTREADELRTELLAENPPPLYDQFLADPPSV</sequence>
<reference evidence="1 2" key="1">
    <citation type="submission" date="2017-10" db="EMBL/GenBank/DDBJ databases">
        <title>Draft genome of Longibacter Salinarum.</title>
        <authorList>
            <person name="Goh K.M."/>
            <person name="Shamsir M.S."/>
            <person name="Lim S.W."/>
        </authorList>
    </citation>
    <scope>NUCLEOTIDE SEQUENCE [LARGE SCALE GENOMIC DNA]</scope>
    <source>
        <strain evidence="1 2">KCTC 52045</strain>
    </source>
</reference>